<dbReference type="GO" id="GO:0015074">
    <property type="term" value="P:DNA integration"/>
    <property type="evidence" value="ECO:0007669"/>
    <property type="project" value="UniProtKB-KW"/>
</dbReference>
<dbReference type="SUPFAM" id="SSF56349">
    <property type="entry name" value="DNA breaking-rejoining enzymes"/>
    <property type="match status" value="1"/>
</dbReference>
<reference evidence="7 8" key="1">
    <citation type="submission" date="2018-06" db="EMBL/GenBank/DDBJ databases">
        <authorList>
            <consortium name="Pathogen Informatics"/>
            <person name="Doyle S."/>
        </authorList>
    </citation>
    <scope>NUCLEOTIDE SEQUENCE [LARGE SCALE GENOMIC DNA]</scope>
    <source>
        <strain evidence="7 8">NCTC7922</strain>
    </source>
</reference>
<dbReference type="InterPro" id="IPR011010">
    <property type="entry name" value="DNA_brk_join_enz"/>
</dbReference>
<keyword evidence="1" id="KW-0229">DNA integration</keyword>
<dbReference type="PROSITE" id="PS51898">
    <property type="entry name" value="TYR_RECOMBINASE"/>
    <property type="match status" value="1"/>
</dbReference>
<dbReference type="InterPro" id="IPR057084">
    <property type="entry name" value="Int_N"/>
</dbReference>
<dbReference type="PANTHER" id="PTHR30349:SF93">
    <property type="entry name" value="FELS-2 PROPHAGE PROTEIN"/>
    <property type="match status" value="1"/>
</dbReference>
<dbReference type="Gene3D" id="1.10.443.10">
    <property type="entry name" value="Intergrase catalytic core"/>
    <property type="match status" value="1"/>
</dbReference>
<dbReference type="Proteomes" id="UP000254174">
    <property type="component" value="Unassembled WGS sequence"/>
</dbReference>
<dbReference type="Pfam" id="PF24624">
    <property type="entry name" value="Int_N"/>
    <property type="match status" value="1"/>
</dbReference>
<gene>
    <name evidence="7" type="primary">int_3</name>
    <name evidence="7" type="ORF">NCTC7922_01871</name>
</gene>
<protein>
    <submittedName>
        <fullName evidence="7">Integrase</fullName>
    </submittedName>
</protein>
<accession>A0A377D5C6</accession>
<dbReference type="InterPro" id="IPR002104">
    <property type="entry name" value="Integrase_catalytic"/>
</dbReference>
<evidence type="ECO:0000313" key="8">
    <source>
        <dbReference type="Proteomes" id="UP000254174"/>
    </source>
</evidence>
<sequence>MKSSLCGLSNHLNHENFPWCALFNMSVRKLSTGKWLCECYPYGAAGKRIRKQFATKGEALSYERRLMNGNLGGEFQDGSGPRLSELVARWFEMYGKTLSSGEERKAKLEAICSRLGDPFASQFDKNMFAIYRERRLSGEWNPKGKKKLSEATVNREQSYLHAVFAELKRLGEWSGENPLTGIRKFREEEKEQAFLYADEIERLLIACDESRNKDLGVVVRIGLATGARWSEAEGLKQSQILPGRITFVKTKGKKNRTVPISPQLQAMLPKKRGALFSPCYEAFDAAIKRAKIELPDGQLTHVLRHTFASHFMMRGGNILVLQKILGHSDIKMTMRYAHFAPGHLEAAVELNPLTIEGKKWR</sequence>
<feature type="domain" description="Core-binding (CB)" evidence="6">
    <location>
        <begin position="81"/>
        <end position="168"/>
    </location>
</feature>
<organism evidence="7 8">
    <name type="scientific">Escherichia coli</name>
    <dbReference type="NCBI Taxonomy" id="562"/>
    <lineage>
        <taxon>Bacteria</taxon>
        <taxon>Pseudomonadati</taxon>
        <taxon>Pseudomonadota</taxon>
        <taxon>Gammaproteobacteria</taxon>
        <taxon>Enterobacterales</taxon>
        <taxon>Enterobacteriaceae</taxon>
        <taxon>Escherichia</taxon>
    </lineage>
</organism>
<dbReference type="InterPro" id="IPR050090">
    <property type="entry name" value="Tyrosine_recombinase_XerCD"/>
</dbReference>
<dbReference type="PANTHER" id="PTHR30349">
    <property type="entry name" value="PHAGE INTEGRASE-RELATED"/>
    <property type="match status" value="1"/>
</dbReference>
<dbReference type="InterPro" id="IPR044068">
    <property type="entry name" value="CB"/>
</dbReference>
<dbReference type="CDD" id="cd00796">
    <property type="entry name" value="INT_Rci_Hp1_C"/>
    <property type="match status" value="1"/>
</dbReference>
<dbReference type="PROSITE" id="PS51900">
    <property type="entry name" value="CB"/>
    <property type="match status" value="1"/>
</dbReference>
<evidence type="ECO:0000256" key="2">
    <source>
        <dbReference type="ARBA" id="ARBA00023125"/>
    </source>
</evidence>
<feature type="domain" description="Tyr recombinase" evidence="5">
    <location>
        <begin position="190"/>
        <end position="349"/>
    </location>
</feature>
<name>A0A377D5C6_ECOLX</name>
<proteinExistence type="predicted"/>
<dbReference type="GO" id="GO:0003677">
    <property type="term" value="F:DNA binding"/>
    <property type="evidence" value="ECO:0007669"/>
    <property type="project" value="UniProtKB-UniRule"/>
</dbReference>
<evidence type="ECO:0000256" key="4">
    <source>
        <dbReference type="PROSITE-ProRule" id="PRU01248"/>
    </source>
</evidence>
<keyword evidence="3" id="KW-0233">DNA recombination</keyword>
<dbReference type="AlphaFoldDB" id="A0A377D5C6"/>
<evidence type="ECO:0000256" key="1">
    <source>
        <dbReference type="ARBA" id="ARBA00022908"/>
    </source>
</evidence>
<evidence type="ECO:0000259" key="5">
    <source>
        <dbReference type="PROSITE" id="PS51898"/>
    </source>
</evidence>
<dbReference type="GO" id="GO:0006310">
    <property type="term" value="P:DNA recombination"/>
    <property type="evidence" value="ECO:0007669"/>
    <property type="project" value="UniProtKB-KW"/>
</dbReference>
<dbReference type="EMBL" id="UGFC01000006">
    <property type="protein sequence ID" value="STM15478.1"/>
    <property type="molecule type" value="Genomic_DNA"/>
</dbReference>
<keyword evidence="2 4" id="KW-0238">DNA-binding</keyword>
<evidence type="ECO:0000313" key="7">
    <source>
        <dbReference type="EMBL" id="STM15478.1"/>
    </source>
</evidence>
<evidence type="ECO:0000259" key="6">
    <source>
        <dbReference type="PROSITE" id="PS51900"/>
    </source>
</evidence>
<dbReference type="Pfam" id="PF00589">
    <property type="entry name" value="Phage_integrase"/>
    <property type="match status" value="2"/>
</dbReference>
<evidence type="ECO:0000256" key="3">
    <source>
        <dbReference type="ARBA" id="ARBA00023172"/>
    </source>
</evidence>
<dbReference type="InterPro" id="IPR013762">
    <property type="entry name" value="Integrase-like_cat_sf"/>
</dbReference>